<dbReference type="Proteomes" id="UP000789524">
    <property type="component" value="Unassembled WGS sequence"/>
</dbReference>
<gene>
    <name evidence="1" type="ORF">DCHRY22_LOCUS12178</name>
</gene>
<dbReference type="InterPro" id="IPR016181">
    <property type="entry name" value="Acyl_CoA_acyltransferase"/>
</dbReference>
<keyword evidence="2" id="KW-1185">Reference proteome</keyword>
<proteinExistence type="predicted"/>
<evidence type="ECO:0000313" key="2">
    <source>
        <dbReference type="Proteomes" id="UP000789524"/>
    </source>
</evidence>
<dbReference type="GO" id="GO:0008080">
    <property type="term" value="F:N-acetyltransferase activity"/>
    <property type="evidence" value="ECO:0007669"/>
    <property type="project" value="TreeGrafter"/>
</dbReference>
<dbReference type="PANTHER" id="PTHR20905">
    <property type="entry name" value="N-ACETYLTRANSFERASE-RELATED"/>
    <property type="match status" value="1"/>
</dbReference>
<organism evidence="1 2">
    <name type="scientific">Danaus chrysippus</name>
    <name type="common">African queen</name>
    <dbReference type="NCBI Taxonomy" id="151541"/>
    <lineage>
        <taxon>Eukaryota</taxon>
        <taxon>Metazoa</taxon>
        <taxon>Ecdysozoa</taxon>
        <taxon>Arthropoda</taxon>
        <taxon>Hexapoda</taxon>
        <taxon>Insecta</taxon>
        <taxon>Pterygota</taxon>
        <taxon>Neoptera</taxon>
        <taxon>Endopterygota</taxon>
        <taxon>Lepidoptera</taxon>
        <taxon>Glossata</taxon>
        <taxon>Ditrysia</taxon>
        <taxon>Papilionoidea</taxon>
        <taxon>Nymphalidae</taxon>
        <taxon>Danainae</taxon>
        <taxon>Danaini</taxon>
        <taxon>Danaina</taxon>
        <taxon>Danaus</taxon>
        <taxon>Anosia</taxon>
    </lineage>
</organism>
<name>A0A8J2QZF4_9NEOP</name>
<dbReference type="OrthoDB" id="8113373at2759"/>
<reference evidence="1" key="1">
    <citation type="submission" date="2021-09" db="EMBL/GenBank/DDBJ databases">
        <authorList>
            <person name="Martin H S."/>
        </authorList>
    </citation>
    <scope>NUCLEOTIDE SEQUENCE</scope>
</reference>
<dbReference type="SUPFAM" id="SSF55729">
    <property type="entry name" value="Acyl-CoA N-acyltransferases (Nat)"/>
    <property type="match status" value="1"/>
</dbReference>
<sequence length="172" mass="19722">MVFKRPESLPLGSTWRRFSVCNTNLVIRDLTEDLREPAVQLLVKYFTAHEPPCKYIEINKHPTALAELEKLWRRTIDDQLSIVCVKEDDPSDVIGVNVLTVADKNDKEEEFKSEDKIWSKLFGAVDLVTRAVDVFQTFKVDQYLTAYGLVVDPTWRGWGIGKEMLLARCGAF</sequence>
<protein>
    <submittedName>
        <fullName evidence="1">(African queen) hypothetical protein</fullName>
    </submittedName>
</protein>
<dbReference type="AlphaFoldDB" id="A0A8J2QZF4"/>
<accession>A0A8J2QZF4</accession>
<comment type="caution">
    <text evidence="1">The sequence shown here is derived from an EMBL/GenBank/DDBJ whole genome shotgun (WGS) entry which is preliminary data.</text>
</comment>
<dbReference type="EMBL" id="CAKASE010000075">
    <property type="protein sequence ID" value="CAG9577013.1"/>
    <property type="molecule type" value="Genomic_DNA"/>
</dbReference>
<evidence type="ECO:0000313" key="1">
    <source>
        <dbReference type="EMBL" id="CAG9577013.1"/>
    </source>
</evidence>
<dbReference type="Gene3D" id="3.40.630.30">
    <property type="match status" value="1"/>
</dbReference>
<dbReference type="PANTHER" id="PTHR20905:SF32">
    <property type="entry name" value="ARYLALKYLAMINE N-ACETYLTRANSFERASE-LIKE 7, ISOFORM A"/>
    <property type="match status" value="1"/>
</dbReference>